<dbReference type="PANTHER" id="PTHR48055:SF46">
    <property type="entry name" value="LEUCINE-RICH REPEAT SERINE_THREONINE-PROTEIN KINASE 1"/>
    <property type="match status" value="1"/>
</dbReference>
<accession>A0AAW1I0E4</accession>
<dbReference type="PROSITE" id="PS50011">
    <property type="entry name" value="PROTEIN_KINASE_DOM"/>
    <property type="match status" value="1"/>
</dbReference>
<dbReference type="Gene3D" id="1.10.510.10">
    <property type="entry name" value="Transferase(Phosphotransferase) domain 1"/>
    <property type="match status" value="1"/>
</dbReference>
<dbReference type="GO" id="GO:0016020">
    <property type="term" value="C:membrane"/>
    <property type="evidence" value="ECO:0007669"/>
    <property type="project" value="TreeGrafter"/>
</dbReference>
<dbReference type="InterPro" id="IPR011009">
    <property type="entry name" value="Kinase-like_dom_sf"/>
</dbReference>
<keyword evidence="3" id="KW-1185">Reference proteome</keyword>
<protein>
    <recommendedName>
        <fullName evidence="1">Protein kinase domain-containing protein</fullName>
    </recommendedName>
</protein>
<gene>
    <name evidence="2" type="ORF">RND81_10G108600</name>
</gene>
<dbReference type="GO" id="GO:0005524">
    <property type="term" value="F:ATP binding"/>
    <property type="evidence" value="ECO:0007669"/>
    <property type="project" value="InterPro"/>
</dbReference>
<evidence type="ECO:0000259" key="1">
    <source>
        <dbReference type="PROSITE" id="PS50011"/>
    </source>
</evidence>
<dbReference type="GO" id="GO:0004672">
    <property type="term" value="F:protein kinase activity"/>
    <property type="evidence" value="ECO:0007669"/>
    <property type="project" value="InterPro"/>
</dbReference>
<name>A0AAW1I0E4_SAPOF</name>
<dbReference type="Proteomes" id="UP001443914">
    <property type="component" value="Unassembled WGS sequence"/>
</dbReference>
<dbReference type="InterPro" id="IPR000719">
    <property type="entry name" value="Prot_kinase_dom"/>
</dbReference>
<reference evidence="2" key="1">
    <citation type="submission" date="2024-03" db="EMBL/GenBank/DDBJ databases">
        <title>WGS assembly of Saponaria officinalis var. Norfolk2.</title>
        <authorList>
            <person name="Jenkins J."/>
            <person name="Shu S."/>
            <person name="Grimwood J."/>
            <person name="Barry K."/>
            <person name="Goodstein D."/>
            <person name="Schmutz J."/>
            <person name="Leebens-Mack J."/>
            <person name="Osbourn A."/>
        </authorList>
    </citation>
    <scope>NUCLEOTIDE SEQUENCE [LARGE SCALE GENOMIC DNA]</scope>
    <source>
        <strain evidence="2">JIC</strain>
    </source>
</reference>
<feature type="domain" description="Protein kinase" evidence="1">
    <location>
        <begin position="1"/>
        <end position="123"/>
    </location>
</feature>
<dbReference type="SUPFAM" id="SSF56112">
    <property type="entry name" value="Protein kinase-like (PK-like)"/>
    <property type="match status" value="1"/>
</dbReference>
<sequence>MLKIVLGTFGYIALDYMMSDRVAESSDVYSFGILLLVLITGKPALLTSELDRDMVNLVDFVRNCYAANCVIDIIDPAINTDDVFAEEHFGLQLKALVQLALRCSAEDKERRPTMVDVATHLEK</sequence>
<dbReference type="InterPro" id="IPR051564">
    <property type="entry name" value="LRR_receptor-like_kinase"/>
</dbReference>
<organism evidence="2 3">
    <name type="scientific">Saponaria officinalis</name>
    <name type="common">Common soapwort</name>
    <name type="synonym">Lychnis saponaria</name>
    <dbReference type="NCBI Taxonomy" id="3572"/>
    <lineage>
        <taxon>Eukaryota</taxon>
        <taxon>Viridiplantae</taxon>
        <taxon>Streptophyta</taxon>
        <taxon>Embryophyta</taxon>
        <taxon>Tracheophyta</taxon>
        <taxon>Spermatophyta</taxon>
        <taxon>Magnoliopsida</taxon>
        <taxon>eudicotyledons</taxon>
        <taxon>Gunneridae</taxon>
        <taxon>Pentapetalae</taxon>
        <taxon>Caryophyllales</taxon>
        <taxon>Caryophyllaceae</taxon>
        <taxon>Caryophylleae</taxon>
        <taxon>Saponaria</taxon>
    </lineage>
</organism>
<dbReference type="EMBL" id="JBDFQZ010000010">
    <property type="protein sequence ID" value="KAK9682950.1"/>
    <property type="molecule type" value="Genomic_DNA"/>
</dbReference>
<evidence type="ECO:0000313" key="2">
    <source>
        <dbReference type="EMBL" id="KAK9682950.1"/>
    </source>
</evidence>
<dbReference type="AlphaFoldDB" id="A0AAW1I0E4"/>
<comment type="caution">
    <text evidence="2">The sequence shown here is derived from an EMBL/GenBank/DDBJ whole genome shotgun (WGS) entry which is preliminary data.</text>
</comment>
<evidence type="ECO:0000313" key="3">
    <source>
        <dbReference type="Proteomes" id="UP001443914"/>
    </source>
</evidence>
<proteinExistence type="predicted"/>
<dbReference type="PANTHER" id="PTHR48055">
    <property type="entry name" value="LEUCINE-RICH REPEAT RECEPTOR PROTEIN KINASE EMS1"/>
    <property type="match status" value="1"/>
</dbReference>